<name>A0A7D3XJX9_9BACT</name>
<evidence type="ECO:0000313" key="4">
    <source>
        <dbReference type="Proteomes" id="UP000500961"/>
    </source>
</evidence>
<dbReference type="Gene3D" id="3.40.50.1820">
    <property type="entry name" value="alpha/beta hydrolase"/>
    <property type="match status" value="1"/>
</dbReference>
<gene>
    <name evidence="3" type="ORF">FHG85_03305</name>
</gene>
<evidence type="ECO:0000259" key="2">
    <source>
        <dbReference type="Pfam" id="PF07859"/>
    </source>
</evidence>
<dbReference type="GO" id="GO:0016787">
    <property type="term" value="F:hydrolase activity"/>
    <property type="evidence" value="ECO:0007669"/>
    <property type="project" value="UniProtKB-KW"/>
</dbReference>
<reference evidence="3 4" key="1">
    <citation type="submission" date="2019-07" db="EMBL/GenBank/DDBJ databases">
        <title>Thalassofilum flectens gen. nov., sp. nov., a novel moderate thermophilic anaerobe from a shallow sea hot spring in Kunashir Island (Russia), representing a new family in the order Bacteroidales, and proposal of Thalassofilacea fam. nov.</title>
        <authorList>
            <person name="Kochetkova T.V."/>
            <person name="Podosokorskaya O.A."/>
            <person name="Novikov A."/>
            <person name="Elcheninov A.G."/>
            <person name="Toshchakov S.V."/>
            <person name="Kublanov I.V."/>
        </authorList>
    </citation>
    <scope>NUCLEOTIDE SEQUENCE [LARGE SCALE GENOMIC DNA]</scope>
    <source>
        <strain evidence="3 4">38-H</strain>
    </source>
</reference>
<dbReference type="InterPro" id="IPR029058">
    <property type="entry name" value="AB_hydrolase_fold"/>
</dbReference>
<dbReference type="RefSeq" id="WP_173072971.1">
    <property type="nucleotide sequence ID" value="NZ_CP041345.1"/>
</dbReference>
<dbReference type="InterPro" id="IPR050300">
    <property type="entry name" value="GDXG_lipolytic_enzyme"/>
</dbReference>
<keyword evidence="1 3" id="KW-0378">Hydrolase</keyword>
<dbReference type="InterPro" id="IPR013094">
    <property type="entry name" value="AB_hydrolase_3"/>
</dbReference>
<dbReference type="Proteomes" id="UP000500961">
    <property type="component" value="Chromosome"/>
</dbReference>
<feature type="domain" description="Alpha/beta hydrolase fold-3" evidence="2">
    <location>
        <begin position="82"/>
        <end position="289"/>
    </location>
</feature>
<keyword evidence="4" id="KW-1185">Reference proteome</keyword>
<dbReference type="PANTHER" id="PTHR48081:SF8">
    <property type="entry name" value="ALPHA_BETA HYDROLASE FOLD-3 DOMAIN-CONTAINING PROTEIN-RELATED"/>
    <property type="match status" value="1"/>
</dbReference>
<dbReference type="KEGG" id="ttz:FHG85_03305"/>
<dbReference type="EMBL" id="CP041345">
    <property type="protein sequence ID" value="QKG79330.1"/>
    <property type="molecule type" value="Genomic_DNA"/>
</dbReference>
<protein>
    <submittedName>
        <fullName evidence="3">Alpha/beta hydrolase</fullName>
    </submittedName>
</protein>
<dbReference type="PANTHER" id="PTHR48081">
    <property type="entry name" value="AB HYDROLASE SUPERFAMILY PROTEIN C4A8.06C"/>
    <property type="match status" value="1"/>
</dbReference>
<dbReference type="Pfam" id="PF07859">
    <property type="entry name" value="Abhydrolase_3"/>
    <property type="match status" value="1"/>
</dbReference>
<dbReference type="AlphaFoldDB" id="A0A7D3XJX9"/>
<evidence type="ECO:0000313" key="3">
    <source>
        <dbReference type="EMBL" id="QKG79330.1"/>
    </source>
</evidence>
<proteinExistence type="predicted"/>
<organism evidence="3 4">
    <name type="scientific">Tenuifilum thalassicum</name>
    <dbReference type="NCBI Taxonomy" id="2590900"/>
    <lineage>
        <taxon>Bacteria</taxon>
        <taxon>Pseudomonadati</taxon>
        <taxon>Bacteroidota</taxon>
        <taxon>Bacteroidia</taxon>
        <taxon>Bacteroidales</taxon>
        <taxon>Tenuifilaceae</taxon>
        <taxon>Tenuifilum</taxon>
    </lineage>
</organism>
<dbReference type="SUPFAM" id="SSF53474">
    <property type="entry name" value="alpha/beta-Hydrolases"/>
    <property type="match status" value="1"/>
</dbReference>
<evidence type="ECO:0000256" key="1">
    <source>
        <dbReference type="ARBA" id="ARBA00022801"/>
    </source>
</evidence>
<sequence>MKIQRKDIHVELRPYIKPLMLINFLLSRRWGIHLMQLNSRFNRIKSIKGFVNEIRYIKGSDGCYIRVRIYKPLIQTDRLPGILFCHSGGFVVGSPEENHDAIERFLRQRPCVVVAPDYRKAPKYPFPAAFNDCYDTLTWMNEHADELKIIPNQLIVVGYSAGGGLAISITLRAVRENKIGIAFQMPIYPMIDDRQVTESSNFTGTPVWDSKTNALAWKLYLADLFKNNKEISDYAAPARCTSFKGLPPTISIVGTSEPFRDEVIEFVNRLEIDGVEVQFKQFDGCFHAFDLVAPSTNIGKDAIDFILTQFSSYYDINFPDIQARF</sequence>
<accession>A0A7D3XJX9</accession>